<proteinExistence type="predicted"/>
<dbReference type="EMBL" id="JANCNS010000003">
    <property type="protein sequence ID" value="MCP9201337.1"/>
    <property type="molecule type" value="Genomic_DNA"/>
</dbReference>
<comment type="caution">
    <text evidence="1">The sequence shown here is derived from an EMBL/GenBank/DDBJ whole genome shotgun (WGS) entry which is preliminary data.</text>
</comment>
<name>A0A9X2RAA6_9FLAO</name>
<dbReference type="AlphaFoldDB" id="A0A9X2RAA6"/>
<dbReference type="Proteomes" id="UP001155280">
    <property type="component" value="Unassembled WGS sequence"/>
</dbReference>
<accession>A0A9X2RAA6</accession>
<dbReference type="RefSeq" id="WP_241552201.1">
    <property type="nucleotide sequence ID" value="NZ_JANCNS010000003.1"/>
</dbReference>
<reference evidence="1" key="1">
    <citation type="submission" date="2022-07" db="EMBL/GenBank/DDBJ databases">
        <title>Gramela sediminis sp. nov., isolated from deep-sea sediment of the Indian Ocean.</title>
        <authorList>
            <person name="Shi H."/>
        </authorList>
    </citation>
    <scope>NUCLEOTIDE SEQUENCE</scope>
    <source>
        <strain evidence="1">GC03-9</strain>
    </source>
</reference>
<gene>
    <name evidence="1" type="ORF">MKO06_15615</name>
</gene>
<protein>
    <submittedName>
        <fullName evidence="1">Uncharacterized protein</fullName>
    </submittedName>
</protein>
<sequence length="50" mass="5626">MGIPLGPSPFFTVFRIMEIRKPDTFGKLKTNTAAMSYFPVTLQAVLINHK</sequence>
<evidence type="ECO:0000313" key="1">
    <source>
        <dbReference type="EMBL" id="MCP9201337.1"/>
    </source>
</evidence>
<evidence type="ECO:0000313" key="2">
    <source>
        <dbReference type="Proteomes" id="UP001155280"/>
    </source>
</evidence>
<organism evidence="1 2">
    <name type="scientific">Christiangramia oceanisediminis</name>
    <dbReference type="NCBI Taxonomy" id="2920386"/>
    <lineage>
        <taxon>Bacteria</taxon>
        <taxon>Pseudomonadati</taxon>
        <taxon>Bacteroidota</taxon>
        <taxon>Flavobacteriia</taxon>
        <taxon>Flavobacteriales</taxon>
        <taxon>Flavobacteriaceae</taxon>
        <taxon>Christiangramia</taxon>
    </lineage>
</organism>
<keyword evidence="2" id="KW-1185">Reference proteome</keyword>